<keyword evidence="2" id="KW-1185">Reference proteome</keyword>
<organism evidence="1 2">
    <name type="scientific">Pseudarthrobacter polychromogenes</name>
    <dbReference type="NCBI Taxonomy" id="1676"/>
    <lineage>
        <taxon>Bacteria</taxon>
        <taxon>Bacillati</taxon>
        <taxon>Actinomycetota</taxon>
        <taxon>Actinomycetes</taxon>
        <taxon>Micrococcales</taxon>
        <taxon>Micrococcaceae</taxon>
        <taxon>Pseudarthrobacter</taxon>
    </lineage>
</organism>
<name>A0ABQ1XUZ5_9MICC</name>
<evidence type="ECO:0000313" key="1">
    <source>
        <dbReference type="EMBL" id="GGH03732.1"/>
    </source>
</evidence>
<accession>A0ABQ1XUZ5</accession>
<protein>
    <submittedName>
        <fullName evidence="1">Uncharacterized protein</fullName>
    </submittedName>
</protein>
<proteinExistence type="predicted"/>
<sequence length="62" mass="6337">MSVYPFRGFKGGLWPSTLLGLPVLPWLLFFSLAAAGVTHGTLLASRAAASPVIPGGCQPGPS</sequence>
<dbReference type="Proteomes" id="UP000596938">
    <property type="component" value="Unassembled WGS sequence"/>
</dbReference>
<comment type="caution">
    <text evidence="1">The sequence shown here is derived from an EMBL/GenBank/DDBJ whole genome shotgun (WGS) entry which is preliminary data.</text>
</comment>
<dbReference type="EMBL" id="BMKU01000009">
    <property type="protein sequence ID" value="GGH03732.1"/>
    <property type="molecule type" value="Genomic_DNA"/>
</dbReference>
<gene>
    <name evidence="1" type="ORF">GCM10011577_29660</name>
</gene>
<evidence type="ECO:0000313" key="2">
    <source>
        <dbReference type="Proteomes" id="UP000596938"/>
    </source>
</evidence>
<reference evidence="2" key="1">
    <citation type="journal article" date="2019" name="Int. J. Syst. Evol. Microbiol.">
        <title>The Global Catalogue of Microorganisms (GCM) 10K type strain sequencing project: providing services to taxonomists for standard genome sequencing and annotation.</title>
        <authorList>
            <consortium name="The Broad Institute Genomics Platform"/>
            <consortium name="The Broad Institute Genome Sequencing Center for Infectious Disease"/>
            <person name="Wu L."/>
            <person name="Ma J."/>
        </authorList>
    </citation>
    <scope>NUCLEOTIDE SEQUENCE [LARGE SCALE GENOMIC DNA]</scope>
    <source>
        <strain evidence="2">CGMCC 1.1927</strain>
    </source>
</reference>